<dbReference type="InterPro" id="IPR051714">
    <property type="entry name" value="Znf_CCHC_NABP"/>
</dbReference>
<organism evidence="4 5">
    <name type="scientific">Thanatephorus cucumeris (strain AG1-IA)</name>
    <name type="common">Rice sheath blight fungus</name>
    <name type="synonym">Rhizoctonia solani</name>
    <dbReference type="NCBI Taxonomy" id="983506"/>
    <lineage>
        <taxon>Eukaryota</taxon>
        <taxon>Fungi</taxon>
        <taxon>Dikarya</taxon>
        <taxon>Basidiomycota</taxon>
        <taxon>Agaricomycotina</taxon>
        <taxon>Agaricomycetes</taxon>
        <taxon>Cantharellales</taxon>
        <taxon>Ceratobasidiaceae</taxon>
        <taxon>Rhizoctonia</taxon>
        <taxon>Rhizoctonia solani AG-1</taxon>
    </lineage>
</organism>
<dbReference type="PANTHER" id="PTHR23002">
    <property type="entry name" value="ZINC FINGER CCHC DOMAIN CONTAINING PROTEIN"/>
    <property type="match status" value="1"/>
</dbReference>
<dbReference type="GO" id="GO:0003676">
    <property type="term" value="F:nucleic acid binding"/>
    <property type="evidence" value="ECO:0007669"/>
    <property type="project" value="InterPro"/>
</dbReference>
<sequence length="167" mass="17212">MKCCIAYWNSRSPGCPMPQSGVEGHVSRDCTMEAKPKTCYKCNETGHISRECPQNTQNDNTGGGYSGGGYGGGYGGGGGSNTECYKCGKVGHIARACPEATSGGYGGGSGATPVVALVTCRVTAYRDLSATIGHISKDCPQPQRRACYNCGSEGHISRDCPNPGTAA</sequence>
<proteinExistence type="predicted"/>
<evidence type="ECO:0000259" key="3">
    <source>
        <dbReference type="PROSITE" id="PS50158"/>
    </source>
</evidence>
<evidence type="ECO:0000313" key="4">
    <source>
        <dbReference type="EMBL" id="ELU40678.1"/>
    </source>
</evidence>
<keyword evidence="5" id="KW-1185">Reference proteome</keyword>
<dbReference type="GO" id="GO:0008270">
    <property type="term" value="F:zinc ion binding"/>
    <property type="evidence" value="ECO:0007669"/>
    <property type="project" value="UniProtKB-KW"/>
</dbReference>
<dbReference type="STRING" id="983506.L8WV82"/>
<dbReference type="InterPro" id="IPR001878">
    <property type="entry name" value="Znf_CCHC"/>
</dbReference>
<dbReference type="OrthoDB" id="2527451at2759"/>
<dbReference type="HOGENOM" id="CLU_058879_2_0_1"/>
<dbReference type="Proteomes" id="UP000011668">
    <property type="component" value="Unassembled WGS sequence"/>
</dbReference>
<dbReference type="Pfam" id="PF00098">
    <property type="entry name" value="zf-CCHC"/>
    <property type="match status" value="3"/>
</dbReference>
<feature type="domain" description="CCHC-type" evidence="3">
    <location>
        <begin position="39"/>
        <end position="54"/>
    </location>
</feature>
<dbReference type="PROSITE" id="PS50158">
    <property type="entry name" value="ZF_CCHC"/>
    <property type="match status" value="3"/>
</dbReference>
<dbReference type="InterPro" id="IPR036875">
    <property type="entry name" value="Znf_CCHC_sf"/>
</dbReference>
<keyword evidence="1" id="KW-0507">mRNA processing</keyword>
<protein>
    <submittedName>
        <fullName evidence="4">Zf-CCHC domain-containing protein</fullName>
    </submittedName>
</protein>
<dbReference type="AlphaFoldDB" id="L8WV82"/>
<keyword evidence="2" id="KW-0863">Zinc-finger</keyword>
<keyword evidence="2" id="KW-0479">Metal-binding</keyword>
<evidence type="ECO:0000256" key="1">
    <source>
        <dbReference type="ARBA" id="ARBA00022664"/>
    </source>
</evidence>
<gene>
    <name evidence="4" type="ORF">AG1IA_05294</name>
</gene>
<evidence type="ECO:0000256" key="2">
    <source>
        <dbReference type="PROSITE-ProRule" id="PRU00047"/>
    </source>
</evidence>
<keyword evidence="2" id="KW-0862">Zinc</keyword>
<dbReference type="SMART" id="SM00343">
    <property type="entry name" value="ZnF_C2HC"/>
    <property type="match status" value="5"/>
</dbReference>
<name>L8WV82_THACA</name>
<comment type="caution">
    <text evidence="4">The sequence shown here is derived from an EMBL/GenBank/DDBJ whole genome shotgun (WGS) entry which is preliminary data.</text>
</comment>
<dbReference type="SUPFAM" id="SSF57756">
    <property type="entry name" value="Retrovirus zinc finger-like domains"/>
    <property type="match status" value="3"/>
</dbReference>
<evidence type="ECO:0000313" key="5">
    <source>
        <dbReference type="Proteomes" id="UP000011668"/>
    </source>
</evidence>
<feature type="domain" description="CCHC-type" evidence="3">
    <location>
        <begin position="147"/>
        <end position="162"/>
    </location>
</feature>
<dbReference type="EMBL" id="AFRT01001360">
    <property type="protein sequence ID" value="ELU40678.1"/>
    <property type="molecule type" value="Genomic_DNA"/>
</dbReference>
<dbReference type="Gene3D" id="4.10.60.10">
    <property type="entry name" value="Zinc finger, CCHC-type"/>
    <property type="match status" value="3"/>
</dbReference>
<dbReference type="OMA" id="KGNPTCY"/>
<dbReference type="GO" id="GO:0006397">
    <property type="term" value="P:mRNA processing"/>
    <property type="evidence" value="ECO:0007669"/>
    <property type="project" value="UniProtKB-KW"/>
</dbReference>
<reference evidence="4 5" key="1">
    <citation type="journal article" date="2013" name="Nat. Commun.">
        <title>The evolution and pathogenic mechanisms of the rice sheath blight pathogen.</title>
        <authorList>
            <person name="Zheng A."/>
            <person name="Lin R."/>
            <person name="Xu L."/>
            <person name="Qin P."/>
            <person name="Tang C."/>
            <person name="Ai P."/>
            <person name="Zhang D."/>
            <person name="Liu Y."/>
            <person name="Sun Z."/>
            <person name="Feng H."/>
            <person name="Wang Y."/>
            <person name="Chen Y."/>
            <person name="Liang X."/>
            <person name="Fu R."/>
            <person name="Li Q."/>
            <person name="Zhang J."/>
            <person name="Yu X."/>
            <person name="Xie Z."/>
            <person name="Ding L."/>
            <person name="Guan P."/>
            <person name="Tang J."/>
            <person name="Liang Y."/>
            <person name="Wang S."/>
            <person name="Deng Q."/>
            <person name="Li S."/>
            <person name="Zhu J."/>
            <person name="Wang L."/>
            <person name="Liu H."/>
            <person name="Li P."/>
        </authorList>
    </citation>
    <scope>NUCLEOTIDE SEQUENCE [LARGE SCALE GENOMIC DNA]</scope>
    <source>
        <strain evidence="5">AG-1 IA</strain>
    </source>
</reference>
<accession>L8WV82</accession>
<feature type="domain" description="CCHC-type" evidence="3">
    <location>
        <begin position="84"/>
        <end position="99"/>
    </location>
</feature>